<evidence type="ECO:0000313" key="1">
    <source>
        <dbReference type="EMBL" id="RBQ04586.1"/>
    </source>
</evidence>
<gene>
    <name evidence="1" type="ORF">DRW42_18320</name>
</gene>
<name>A0A366KSG9_9SPHI</name>
<proteinExistence type="predicted"/>
<evidence type="ECO:0000313" key="2">
    <source>
        <dbReference type="Proteomes" id="UP000252081"/>
    </source>
</evidence>
<protein>
    <submittedName>
        <fullName evidence="1">Uncharacterized protein</fullName>
    </submittedName>
</protein>
<organism evidence="1 2">
    <name type="scientific">Pedobacter miscanthi</name>
    <dbReference type="NCBI Taxonomy" id="2259170"/>
    <lineage>
        <taxon>Bacteria</taxon>
        <taxon>Pseudomonadati</taxon>
        <taxon>Bacteroidota</taxon>
        <taxon>Sphingobacteriia</taxon>
        <taxon>Sphingobacteriales</taxon>
        <taxon>Sphingobacteriaceae</taxon>
        <taxon>Pedobacter</taxon>
    </lineage>
</organism>
<keyword evidence="2" id="KW-1185">Reference proteome</keyword>
<dbReference type="Proteomes" id="UP000252081">
    <property type="component" value="Unassembled WGS sequence"/>
</dbReference>
<accession>A0A366KSG9</accession>
<dbReference type="AlphaFoldDB" id="A0A366KSG9"/>
<reference evidence="1 2" key="1">
    <citation type="submission" date="2018-07" db="EMBL/GenBank/DDBJ databases">
        <title>A draft genome of a endophytic bacteria, a new species of Pedobacter.</title>
        <authorList>
            <person name="Zhang Z.D."/>
            <person name="Chen Z.J."/>
        </authorList>
    </citation>
    <scope>NUCLEOTIDE SEQUENCE [LARGE SCALE GENOMIC DNA]</scope>
    <source>
        <strain evidence="1 2">RS10</strain>
    </source>
</reference>
<comment type="caution">
    <text evidence="1">The sequence shown here is derived from an EMBL/GenBank/DDBJ whole genome shotgun (WGS) entry which is preliminary data.</text>
</comment>
<dbReference type="EMBL" id="QNQU01000016">
    <property type="protein sequence ID" value="RBQ04586.1"/>
    <property type="molecule type" value="Genomic_DNA"/>
</dbReference>
<sequence>MLNILKSKLFISTLFLCAIAGIYYCYAHVSDQDRYEIMNEIDRDNNLGWDKICSTYQRFETFENDLGTFSLIDRVSVYFQKTIPYRDTIKPNKIKYYSRRTKSFQYAEIIKNCDQEHLIIYKISYPIISADHKTVMITITQDCNCLLGGQGGTYIFKKINKRWKLTGSNNSWIS</sequence>